<accession>A0ABR4XL65</accession>
<dbReference type="NCBIfam" id="TIGR04056">
    <property type="entry name" value="OMP_RagA_SusC"/>
    <property type="match status" value="1"/>
</dbReference>
<dbReference type="EMBL" id="JQZV01000013">
    <property type="protein sequence ID" value="KGN92241.1"/>
    <property type="molecule type" value="Genomic_DNA"/>
</dbReference>
<evidence type="ECO:0000256" key="6">
    <source>
        <dbReference type="ARBA" id="ARBA00023237"/>
    </source>
</evidence>
<evidence type="ECO:0000256" key="3">
    <source>
        <dbReference type="ARBA" id="ARBA00022452"/>
    </source>
</evidence>
<dbReference type="InterPro" id="IPR039426">
    <property type="entry name" value="TonB-dep_rcpt-like"/>
</dbReference>
<dbReference type="Proteomes" id="UP000030101">
    <property type="component" value="Unassembled WGS sequence"/>
</dbReference>
<dbReference type="InterPro" id="IPR012910">
    <property type="entry name" value="Plug_dom"/>
</dbReference>
<evidence type="ECO:0000313" key="9">
    <source>
        <dbReference type="EMBL" id="KGN92241.1"/>
    </source>
</evidence>
<evidence type="ECO:0000259" key="8">
    <source>
        <dbReference type="Pfam" id="PF07715"/>
    </source>
</evidence>
<keyword evidence="2 7" id="KW-0813">Transport</keyword>
<dbReference type="Gene3D" id="2.170.130.10">
    <property type="entry name" value="TonB-dependent receptor, plug domain"/>
    <property type="match status" value="1"/>
</dbReference>
<dbReference type="SUPFAM" id="SSF56935">
    <property type="entry name" value="Porins"/>
    <property type="match status" value="1"/>
</dbReference>
<keyword evidence="10" id="KW-1185">Reference proteome</keyword>
<comment type="caution">
    <text evidence="9">The sequence shown here is derived from an EMBL/GenBank/DDBJ whole genome shotgun (WGS) entry which is preliminary data.</text>
</comment>
<dbReference type="Pfam" id="PF07715">
    <property type="entry name" value="Plug"/>
    <property type="match status" value="1"/>
</dbReference>
<dbReference type="InterPro" id="IPR023996">
    <property type="entry name" value="TonB-dep_OMP_SusC/RagA"/>
</dbReference>
<evidence type="ECO:0000256" key="1">
    <source>
        <dbReference type="ARBA" id="ARBA00004571"/>
    </source>
</evidence>
<gene>
    <name evidence="9" type="ORF">HQ43_09520</name>
</gene>
<keyword evidence="5 7" id="KW-0472">Membrane</keyword>
<proteinExistence type="inferred from homology"/>
<sequence>MKLLYEGEKQLSFILEDDSSELGDVVVTGFQTINKRRWTGAATALKGSEIVLPGVSTIDKSLEGLVPEMLVMPSAGDIGTSPRLRIRGTSTILGVREPLWVVDGVVVRDPVTIPAEDINDPDFINRVGNAIAGINPSDIERIDVLKDAASTALYGVQAANGVIMITTKKGQYGKLRINYSGSSSLSLRPRYTDRDINLMNSRERVNFSRELVESNYYFPVDMYEVGYEHLVKKLYNKEISFEEFNSRVQSIESLNTDWFSLLMRDALSTDHHLSVSGTSENLNYYASLGYNLSNGVVRSNRTQRTTGNLKVIADLSNKSKLSVWMRTGVESRRYNASTINPVDYAYNTARTIPTYGEDGAYSFYRRGDDRYNYNFNILNELEHSGYKQDHFNTSLSVAYDLKLSDRLSASALLTYATSNTNGEEHHDDKTYYVADKRWTDYGKPFNKVALEHSELPYGGELNHFQERYQSLSGRLMLNYSRTFDNEDMLNIQVGTAAESIHTRGMKQIQRGYFRDYGEKFVAPEDIDRFPAYKAWLISEEAQPRRTDDLLNQASAFATISYTFRHNLTLGLNGRTDGSNRFGSQSNRRLLPVWSVSGSYDFSHLLADGTWFNYLYLRTSYGTQGNMLRDQSPEPVIRKLSTDPYYNEKLAILARYPNPNLRWEKTNSFSAELDIAAWQRRVAATLSYYHKYTRDAYMNLGIDLVNGFPSYVVNSGNLRNHGFSLALSVEPVRVRDFSWRVSTSFSKSFNRLDSKPQYGQYKVRDFLHGRALVEGEALGSFYSYRFRGLNPEDGGPMFHDGEERKEEFYGKGNYEVFSEVLSKSGNRYPTAFGSFRNSVRWGAFSLRFNLSYSIGAKTRLFKPYGSSKNFLPEMNVNRIFMDRWRKPGDEAYTHIPAVVDQMVPAVSDKYNRHYSRYTSGKMPIIAENAWDMYNYSDIRVVSADYLKCTDLSLSYELPSKWLQHRGVEAARITFSTNNVFVLARPELKGQTPVQGGFTEVNLSERPQYTLQLNITL</sequence>
<keyword evidence="3 7" id="KW-1134">Transmembrane beta strand</keyword>
<dbReference type="InterPro" id="IPR036942">
    <property type="entry name" value="Beta-barrel_TonB_sf"/>
</dbReference>
<dbReference type="PROSITE" id="PS52016">
    <property type="entry name" value="TONB_DEPENDENT_REC_3"/>
    <property type="match status" value="1"/>
</dbReference>
<evidence type="ECO:0000256" key="7">
    <source>
        <dbReference type="PROSITE-ProRule" id="PRU01360"/>
    </source>
</evidence>
<feature type="domain" description="TonB-dependent receptor plug" evidence="8">
    <location>
        <begin position="36"/>
        <end position="162"/>
    </location>
</feature>
<dbReference type="InterPro" id="IPR037066">
    <property type="entry name" value="Plug_dom_sf"/>
</dbReference>
<comment type="similarity">
    <text evidence="7">Belongs to the TonB-dependent receptor family.</text>
</comment>
<protein>
    <recommendedName>
        <fullName evidence="8">TonB-dependent receptor plug domain-containing protein</fullName>
    </recommendedName>
</protein>
<evidence type="ECO:0000256" key="5">
    <source>
        <dbReference type="ARBA" id="ARBA00023136"/>
    </source>
</evidence>
<reference evidence="9 10" key="1">
    <citation type="submission" date="2014-08" db="EMBL/GenBank/DDBJ databases">
        <title>Porphyromonas canoris strain:OH2762 Genome sequencing.</title>
        <authorList>
            <person name="Wallis C."/>
            <person name="Deusch O."/>
            <person name="O'Flynn C."/>
            <person name="Davis I."/>
            <person name="Jospin G."/>
            <person name="Darling A.E."/>
            <person name="Coil D.A."/>
            <person name="Alexiev A."/>
            <person name="Horsfall A."/>
            <person name="Kirkwood N."/>
            <person name="Harris S."/>
            <person name="Eisen J.A."/>
        </authorList>
    </citation>
    <scope>NUCLEOTIDE SEQUENCE [LARGE SCALE GENOMIC DNA]</scope>
    <source>
        <strain evidence="10">COT-108 OH2762</strain>
    </source>
</reference>
<evidence type="ECO:0000313" key="10">
    <source>
        <dbReference type="Proteomes" id="UP000030101"/>
    </source>
</evidence>
<evidence type="ECO:0000256" key="4">
    <source>
        <dbReference type="ARBA" id="ARBA00022692"/>
    </source>
</evidence>
<dbReference type="NCBIfam" id="TIGR04057">
    <property type="entry name" value="SusC_RagA_signa"/>
    <property type="match status" value="1"/>
</dbReference>
<keyword evidence="4 7" id="KW-0812">Transmembrane</keyword>
<evidence type="ECO:0000256" key="2">
    <source>
        <dbReference type="ARBA" id="ARBA00022448"/>
    </source>
</evidence>
<keyword evidence="6 7" id="KW-0998">Cell outer membrane</keyword>
<name>A0ABR4XL65_9PORP</name>
<dbReference type="Gene3D" id="2.40.170.20">
    <property type="entry name" value="TonB-dependent receptor, beta-barrel domain"/>
    <property type="match status" value="1"/>
</dbReference>
<dbReference type="InterPro" id="IPR023997">
    <property type="entry name" value="TonB-dep_OMP_SusC/RagA_CS"/>
</dbReference>
<comment type="subcellular location">
    <subcellularLocation>
        <location evidence="1 7">Cell outer membrane</location>
        <topology evidence="1 7">Multi-pass membrane protein</topology>
    </subcellularLocation>
</comment>
<organism evidence="9 10">
    <name type="scientific">Porphyromonas canoris</name>
    <dbReference type="NCBI Taxonomy" id="36875"/>
    <lineage>
        <taxon>Bacteria</taxon>
        <taxon>Pseudomonadati</taxon>
        <taxon>Bacteroidota</taxon>
        <taxon>Bacteroidia</taxon>
        <taxon>Bacteroidales</taxon>
        <taxon>Porphyromonadaceae</taxon>
        <taxon>Porphyromonas</taxon>
    </lineage>
</organism>